<dbReference type="InParanoid" id="A3GGQ7"/>
<accession>A3GGQ7</accession>
<name>A3GGQ7_PICST</name>
<sequence>MTMPTPNETCSLRRRRSEFTLRFGTARYVAQDQCFSLASTAVDEDVQESRDFGYEVEGQSVTWPSMNLSFVRMSIQSLSSGEQIGVVPGFAYWYLPTSYTGKFASSIINQALNKLFGDGSTSSNLTMGPLLQPYCESSILFLGEFYPQKGTTISIYSTLGAIGCDSVKLKSPF</sequence>
<keyword evidence="2" id="KW-1185">Reference proteome</keyword>
<dbReference type="AlphaFoldDB" id="A3GGQ7"/>
<dbReference type="GeneID" id="4851456"/>
<gene>
    <name evidence="1" type="ORF">PICST_28697</name>
</gene>
<protein>
    <submittedName>
        <fullName evidence="1">Uncharacterized protein</fullName>
    </submittedName>
</protein>
<dbReference type="HOGENOM" id="CLU_1548180_0_0_1"/>
<dbReference type="RefSeq" id="XP_001387594.2">
    <property type="nucleotide sequence ID" value="XM_001387557.1"/>
</dbReference>
<evidence type="ECO:0000313" key="2">
    <source>
        <dbReference type="Proteomes" id="UP000002258"/>
    </source>
</evidence>
<dbReference type="KEGG" id="pic:PICST_28697"/>
<dbReference type="Proteomes" id="UP000002258">
    <property type="component" value="Chromosome 1"/>
</dbReference>
<proteinExistence type="predicted"/>
<evidence type="ECO:0000313" key="1">
    <source>
        <dbReference type="EMBL" id="EAZ63571.2"/>
    </source>
</evidence>
<organism evidence="1 2">
    <name type="scientific">Scheffersomyces stipitis (strain ATCC 58785 / CBS 6054 / NBRC 10063 / NRRL Y-11545)</name>
    <name type="common">Yeast</name>
    <name type="synonym">Pichia stipitis</name>
    <dbReference type="NCBI Taxonomy" id="322104"/>
    <lineage>
        <taxon>Eukaryota</taxon>
        <taxon>Fungi</taxon>
        <taxon>Dikarya</taxon>
        <taxon>Ascomycota</taxon>
        <taxon>Saccharomycotina</taxon>
        <taxon>Pichiomycetes</taxon>
        <taxon>Debaryomycetaceae</taxon>
        <taxon>Scheffersomyces</taxon>
    </lineage>
</organism>
<reference evidence="1 2" key="1">
    <citation type="journal article" date="2007" name="Nat. Biotechnol.">
        <title>Genome sequence of the lignocellulose-bioconverting and xylose-fermenting yeast Pichia stipitis.</title>
        <authorList>
            <person name="Jeffries T.W."/>
            <person name="Grigoriev I.V."/>
            <person name="Grimwood J."/>
            <person name="Laplaza J.M."/>
            <person name="Aerts A."/>
            <person name="Salamov A."/>
            <person name="Schmutz J."/>
            <person name="Lindquist E."/>
            <person name="Dehal P."/>
            <person name="Shapiro H."/>
            <person name="Jin Y.S."/>
            <person name="Passoth V."/>
            <person name="Richardson P.M."/>
        </authorList>
    </citation>
    <scope>NUCLEOTIDE SEQUENCE [LARGE SCALE GENOMIC DNA]</scope>
    <source>
        <strain evidence="2">ATCC 58785 / CBS 6054 / NBRC 10063 / NRRL Y-11545</strain>
    </source>
</reference>
<comment type="caution">
    <text evidence="1">The sequence shown here is derived from an EMBL/GenBank/DDBJ whole genome shotgun (WGS) entry which is preliminary data.</text>
</comment>
<dbReference type="EMBL" id="AAVQ01000001">
    <property type="protein sequence ID" value="EAZ63571.2"/>
    <property type="molecule type" value="Genomic_DNA"/>
</dbReference>